<evidence type="ECO:0000256" key="4">
    <source>
        <dbReference type="PROSITE-ProRule" id="PRU00175"/>
    </source>
</evidence>
<evidence type="ECO:0000256" key="2">
    <source>
        <dbReference type="ARBA" id="ARBA00022771"/>
    </source>
</evidence>
<dbReference type="PROSITE" id="PS50089">
    <property type="entry name" value="ZF_RING_2"/>
    <property type="match status" value="1"/>
</dbReference>
<dbReference type="PANTHER" id="PTHR12930:SF8">
    <property type="entry name" value="RING_U-BOX SUPERFAMILY PROTEIN"/>
    <property type="match status" value="1"/>
</dbReference>
<dbReference type="AlphaFoldDB" id="A0A565BZW7"/>
<evidence type="ECO:0000256" key="5">
    <source>
        <dbReference type="SAM" id="MobiDB-lite"/>
    </source>
</evidence>
<dbReference type="InterPro" id="IPR001841">
    <property type="entry name" value="Znf_RING"/>
</dbReference>
<proteinExistence type="predicted"/>
<dbReference type="OrthoDB" id="25761at2759"/>
<dbReference type="SMART" id="SM00184">
    <property type="entry name" value="RING"/>
    <property type="match status" value="1"/>
</dbReference>
<gene>
    <name evidence="7" type="ORF">ANE_LOCUS17323</name>
</gene>
<sequence length="237" mass="26293">MSDSGEDKTFVQESKSGEGETSQNPKKRALEGDEDNQSSKLAKKTEFERTEEEDALPLECPICKNPFLDPIVTKCNHYFCHHCALKHEKENNTCFVCNQPTLGVFNTAVEIKTKIARVREKAKVMVKEVKTMVENAAVIVKEAEAMAADSAKMVANVELIMGVLDTFGMLNLDTLGPDDSWQEVITFVTSIENSAANARDKAEKAAEMVKEANATTETARVEMVKALEVMKNVKWNV</sequence>
<evidence type="ECO:0000256" key="3">
    <source>
        <dbReference type="ARBA" id="ARBA00022833"/>
    </source>
</evidence>
<dbReference type="InterPro" id="IPR039971">
    <property type="entry name" value="CWC24-like"/>
</dbReference>
<feature type="compositionally biased region" description="Basic and acidic residues" evidence="5">
    <location>
        <begin position="1"/>
        <end position="18"/>
    </location>
</feature>
<evidence type="ECO:0000313" key="7">
    <source>
        <dbReference type="EMBL" id="VVB06879.1"/>
    </source>
</evidence>
<dbReference type="GO" id="GO:0008270">
    <property type="term" value="F:zinc ion binding"/>
    <property type="evidence" value="ECO:0007669"/>
    <property type="project" value="UniProtKB-KW"/>
</dbReference>
<feature type="domain" description="RING-type" evidence="6">
    <location>
        <begin position="60"/>
        <end position="98"/>
    </location>
</feature>
<feature type="region of interest" description="Disordered" evidence="5">
    <location>
        <begin position="1"/>
        <end position="48"/>
    </location>
</feature>
<dbReference type="GO" id="GO:0034247">
    <property type="term" value="P:snoRNA splicing"/>
    <property type="evidence" value="ECO:0007669"/>
    <property type="project" value="TreeGrafter"/>
</dbReference>
<keyword evidence="3" id="KW-0862">Zinc</keyword>
<keyword evidence="1" id="KW-0479">Metal-binding</keyword>
<dbReference type="Gene3D" id="3.30.40.10">
    <property type="entry name" value="Zinc/RING finger domain, C3HC4 (zinc finger)"/>
    <property type="match status" value="1"/>
</dbReference>
<keyword evidence="8" id="KW-1185">Reference proteome</keyword>
<dbReference type="PROSITE" id="PS00518">
    <property type="entry name" value="ZF_RING_1"/>
    <property type="match status" value="1"/>
</dbReference>
<name>A0A565BZW7_9BRAS</name>
<dbReference type="CDD" id="cd16539">
    <property type="entry name" value="RING-HC_RNF113A_B"/>
    <property type="match status" value="1"/>
</dbReference>
<evidence type="ECO:0000256" key="1">
    <source>
        <dbReference type="ARBA" id="ARBA00022723"/>
    </source>
</evidence>
<dbReference type="PANTHER" id="PTHR12930">
    <property type="entry name" value="ZINC FINGER PROTEIN 183"/>
    <property type="match status" value="1"/>
</dbReference>
<dbReference type="InterPro" id="IPR013083">
    <property type="entry name" value="Znf_RING/FYVE/PHD"/>
</dbReference>
<dbReference type="EMBL" id="CABITT030000006">
    <property type="protein sequence ID" value="VVB06879.1"/>
    <property type="molecule type" value="Genomic_DNA"/>
</dbReference>
<evidence type="ECO:0000313" key="8">
    <source>
        <dbReference type="Proteomes" id="UP000489600"/>
    </source>
</evidence>
<protein>
    <recommendedName>
        <fullName evidence="6">RING-type domain-containing protein</fullName>
    </recommendedName>
</protein>
<dbReference type="Pfam" id="PF13920">
    <property type="entry name" value="zf-C3HC4_3"/>
    <property type="match status" value="1"/>
</dbReference>
<dbReference type="Proteomes" id="UP000489600">
    <property type="component" value="Unassembled WGS sequence"/>
</dbReference>
<dbReference type="InterPro" id="IPR017907">
    <property type="entry name" value="Znf_RING_CS"/>
</dbReference>
<dbReference type="GO" id="GO:0005684">
    <property type="term" value="C:U2-type spliceosomal complex"/>
    <property type="evidence" value="ECO:0007669"/>
    <property type="project" value="TreeGrafter"/>
</dbReference>
<keyword evidence="2 4" id="KW-0863">Zinc-finger</keyword>
<reference evidence="7" key="1">
    <citation type="submission" date="2019-07" db="EMBL/GenBank/DDBJ databases">
        <authorList>
            <person name="Dittberner H."/>
        </authorList>
    </citation>
    <scope>NUCLEOTIDE SEQUENCE [LARGE SCALE GENOMIC DNA]</scope>
</reference>
<accession>A0A565BZW7</accession>
<evidence type="ECO:0000259" key="6">
    <source>
        <dbReference type="PROSITE" id="PS50089"/>
    </source>
</evidence>
<dbReference type="SUPFAM" id="SSF57850">
    <property type="entry name" value="RING/U-box"/>
    <property type="match status" value="1"/>
</dbReference>
<comment type="caution">
    <text evidence="7">The sequence shown here is derived from an EMBL/GenBank/DDBJ whole genome shotgun (WGS) entry which is preliminary data.</text>
</comment>
<organism evidence="7 8">
    <name type="scientific">Arabis nemorensis</name>
    <dbReference type="NCBI Taxonomy" id="586526"/>
    <lineage>
        <taxon>Eukaryota</taxon>
        <taxon>Viridiplantae</taxon>
        <taxon>Streptophyta</taxon>
        <taxon>Embryophyta</taxon>
        <taxon>Tracheophyta</taxon>
        <taxon>Spermatophyta</taxon>
        <taxon>Magnoliopsida</taxon>
        <taxon>eudicotyledons</taxon>
        <taxon>Gunneridae</taxon>
        <taxon>Pentapetalae</taxon>
        <taxon>rosids</taxon>
        <taxon>malvids</taxon>
        <taxon>Brassicales</taxon>
        <taxon>Brassicaceae</taxon>
        <taxon>Arabideae</taxon>
        <taxon>Arabis</taxon>
    </lineage>
</organism>